<name>A0ABR6A650_9HYPH</name>
<evidence type="ECO:0000313" key="1">
    <source>
        <dbReference type="EMBL" id="MBA5802123.1"/>
    </source>
</evidence>
<keyword evidence="2" id="KW-1185">Reference proteome</keyword>
<comment type="caution">
    <text evidence="1">The sequence shown here is derived from an EMBL/GenBank/DDBJ whole genome shotgun (WGS) entry which is preliminary data.</text>
</comment>
<dbReference type="RefSeq" id="WP_171601959.1">
    <property type="nucleotide sequence ID" value="NZ_JACGBJ010000005.1"/>
</dbReference>
<dbReference type="EMBL" id="JACGBJ010000005">
    <property type="protein sequence ID" value="MBA5802123.1"/>
    <property type="molecule type" value="Genomic_DNA"/>
</dbReference>
<protein>
    <submittedName>
        <fullName evidence="1">Uncharacterized protein</fullName>
    </submittedName>
</protein>
<gene>
    <name evidence="1" type="ORF">HX902_10770</name>
</gene>
<reference evidence="1 2" key="1">
    <citation type="submission" date="2020-07" db="EMBL/GenBank/DDBJ databases">
        <authorList>
            <person name="Sun Q."/>
        </authorList>
    </citation>
    <scope>NUCLEOTIDE SEQUENCE [LARGE SCALE GENOMIC DNA]</scope>
    <source>
        <strain evidence="1 2">WYCCWR 11317</strain>
    </source>
</reference>
<evidence type="ECO:0000313" key="2">
    <source>
        <dbReference type="Proteomes" id="UP000539787"/>
    </source>
</evidence>
<sequence>MEKTVRVWDKEVSVSLHQSSKTVWHATGYYMEKRIDTKGRTWSQALSLWAKAANYRGNG</sequence>
<accession>A0ABR6A650</accession>
<organism evidence="1 2">
    <name type="scientific">Rhizobium changzhiense</name>
    <dbReference type="NCBI Taxonomy" id="2692317"/>
    <lineage>
        <taxon>Bacteria</taxon>
        <taxon>Pseudomonadati</taxon>
        <taxon>Pseudomonadota</taxon>
        <taxon>Alphaproteobacteria</taxon>
        <taxon>Hyphomicrobiales</taxon>
        <taxon>Rhizobiaceae</taxon>
        <taxon>Rhizobium/Agrobacterium group</taxon>
        <taxon>Rhizobium</taxon>
    </lineage>
</organism>
<proteinExistence type="predicted"/>
<dbReference type="Proteomes" id="UP000539787">
    <property type="component" value="Unassembled WGS sequence"/>
</dbReference>